<evidence type="ECO:0008006" key="4">
    <source>
        <dbReference type="Google" id="ProtNLM"/>
    </source>
</evidence>
<feature type="transmembrane region" description="Helical" evidence="1">
    <location>
        <begin position="313"/>
        <end position="336"/>
    </location>
</feature>
<name>A0A423Q1D0_9GAMM</name>
<evidence type="ECO:0000313" key="2">
    <source>
        <dbReference type="EMBL" id="ROO32315.1"/>
    </source>
</evidence>
<keyword evidence="1" id="KW-0812">Transmembrane</keyword>
<dbReference type="GO" id="GO:0005548">
    <property type="term" value="F:phospholipid transporter activity"/>
    <property type="evidence" value="ECO:0007669"/>
    <property type="project" value="TreeGrafter"/>
</dbReference>
<feature type="transmembrane region" description="Helical" evidence="1">
    <location>
        <begin position="179"/>
        <end position="203"/>
    </location>
</feature>
<dbReference type="GO" id="GO:0043190">
    <property type="term" value="C:ATP-binding cassette (ABC) transporter complex"/>
    <property type="evidence" value="ECO:0007669"/>
    <property type="project" value="InterPro"/>
</dbReference>
<gene>
    <name evidence="2" type="ORF">SAJA_01505</name>
</gene>
<dbReference type="InterPro" id="IPR030802">
    <property type="entry name" value="Permease_MalE"/>
</dbReference>
<keyword evidence="3" id="KW-1185">Reference proteome</keyword>
<feature type="transmembrane region" description="Helical" evidence="1">
    <location>
        <begin position="215"/>
        <end position="234"/>
    </location>
</feature>
<sequence length="376" mass="38959">MSERATTSELIAFETESGTPVVQLSGDWGRAIRPPSAAHVADTLDVGGQSRVVVDGAALDNAHPRVAAFVHALGDALTQDNVSLDTRDLPDDISALIALASPTPAAPERPRRPGLLARVGRRAGAQASVARNTANLVGQAMALTPALVSGRAQTRWRDFVELVRETGAASLPVVTVVNILIGAVLGFIGAVQLQTFGAGMYLADLVGIASAREMAAIMTAFIMAGRIGATFAAHLATMESNEEIDALRMIGVSPFEFLALPRLAALSLMMPLLFLYGATLAIAGGMIVAHIVLGTPPVAFVERLQDAMSLSEFVIGFVKSIAFGVLIALTSCYIGLNAGRNAAEVGRAATRTVVVCIIGIISIDAVAALCTNALGI</sequence>
<reference evidence="2 3" key="1">
    <citation type="submission" date="2013-10" db="EMBL/GenBank/DDBJ databases">
        <title>Salinisphaera japonica YTM-1 Genome Sequencing.</title>
        <authorList>
            <person name="Lai Q."/>
            <person name="Li C."/>
            <person name="Shao Z."/>
        </authorList>
    </citation>
    <scope>NUCLEOTIDE SEQUENCE [LARGE SCALE GENOMIC DNA]</scope>
    <source>
        <strain evidence="2 3">YTM-1</strain>
    </source>
</reference>
<dbReference type="AlphaFoldDB" id="A0A423Q1D0"/>
<dbReference type="PANTHER" id="PTHR30188:SF3">
    <property type="entry name" value="ABC TRANSPORTER PERMEASE"/>
    <property type="match status" value="1"/>
</dbReference>
<dbReference type="RefSeq" id="WP_184999695.1">
    <property type="nucleotide sequence ID" value="NZ_AYKG01000002.1"/>
</dbReference>
<protein>
    <recommendedName>
        <fullName evidence="4">ABC transporter permease</fullName>
    </recommendedName>
</protein>
<dbReference type="InParanoid" id="A0A423Q1D0"/>
<comment type="caution">
    <text evidence="2">The sequence shown here is derived from an EMBL/GenBank/DDBJ whole genome shotgun (WGS) entry which is preliminary data.</text>
</comment>
<proteinExistence type="predicted"/>
<feature type="transmembrane region" description="Helical" evidence="1">
    <location>
        <begin position="348"/>
        <end position="374"/>
    </location>
</feature>
<keyword evidence="1" id="KW-0472">Membrane</keyword>
<dbReference type="Pfam" id="PF02405">
    <property type="entry name" value="MlaE"/>
    <property type="match status" value="1"/>
</dbReference>
<evidence type="ECO:0000313" key="3">
    <source>
        <dbReference type="Proteomes" id="UP000285310"/>
    </source>
</evidence>
<organism evidence="2 3">
    <name type="scientific">Salinisphaera japonica YTM-1</name>
    <dbReference type="NCBI Taxonomy" id="1209778"/>
    <lineage>
        <taxon>Bacteria</taxon>
        <taxon>Pseudomonadati</taxon>
        <taxon>Pseudomonadota</taxon>
        <taxon>Gammaproteobacteria</taxon>
        <taxon>Salinisphaerales</taxon>
        <taxon>Salinisphaeraceae</taxon>
        <taxon>Salinisphaera</taxon>
    </lineage>
</organism>
<dbReference type="Proteomes" id="UP000285310">
    <property type="component" value="Unassembled WGS sequence"/>
</dbReference>
<dbReference type="PANTHER" id="PTHR30188">
    <property type="entry name" value="ABC TRANSPORTER PERMEASE PROTEIN-RELATED"/>
    <property type="match status" value="1"/>
</dbReference>
<evidence type="ECO:0000256" key="1">
    <source>
        <dbReference type="SAM" id="Phobius"/>
    </source>
</evidence>
<dbReference type="EMBL" id="AYKG01000002">
    <property type="protein sequence ID" value="ROO32315.1"/>
    <property type="molecule type" value="Genomic_DNA"/>
</dbReference>
<feature type="transmembrane region" description="Helical" evidence="1">
    <location>
        <begin position="272"/>
        <end position="293"/>
    </location>
</feature>
<keyword evidence="1" id="KW-1133">Transmembrane helix</keyword>
<accession>A0A423Q1D0</accession>